<keyword evidence="1" id="KW-0472">Membrane</keyword>
<reference evidence="2 3" key="1">
    <citation type="journal article" date="2018" name="Evol. Lett.">
        <title>Horizontal gene cluster transfer increased hallucinogenic mushroom diversity.</title>
        <authorList>
            <person name="Reynolds H.T."/>
            <person name="Vijayakumar V."/>
            <person name="Gluck-Thaler E."/>
            <person name="Korotkin H.B."/>
            <person name="Matheny P.B."/>
            <person name="Slot J.C."/>
        </authorList>
    </citation>
    <scope>NUCLEOTIDE SEQUENCE [LARGE SCALE GENOMIC DNA]</scope>
    <source>
        <strain evidence="2 3">SRW20</strain>
    </source>
</reference>
<evidence type="ECO:0000313" key="2">
    <source>
        <dbReference type="EMBL" id="PPQ72631.1"/>
    </source>
</evidence>
<name>A0A409W288_9AGAR</name>
<gene>
    <name evidence="2" type="ORF">CVT26_004338</name>
</gene>
<comment type="caution">
    <text evidence="2">The sequence shown here is derived from an EMBL/GenBank/DDBJ whole genome shotgun (WGS) entry which is preliminary data.</text>
</comment>
<dbReference type="AlphaFoldDB" id="A0A409W288"/>
<protein>
    <submittedName>
        <fullName evidence="2">Uncharacterized protein</fullName>
    </submittedName>
</protein>
<organism evidence="2 3">
    <name type="scientific">Gymnopilus dilepis</name>
    <dbReference type="NCBI Taxonomy" id="231916"/>
    <lineage>
        <taxon>Eukaryota</taxon>
        <taxon>Fungi</taxon>
        <taxon>Dikarya</taxon>
        <taxon>Basidiomycota</taxon>
        <taxon>Agaricomycotina</taxon>
        <taxon>Agaricomycetes</taxon>
        <taxon>Agaricomycetidae</taxon>
        <taxon>Agaricales</taxon>
        <taxon>Agaricineae</taxon>
        <taxon>Hymenogastraceae</taxon>
        <taxon>Gymnopilus</taxon>
    </lineage>
</organism>
<evidence type="ECO:0000256" key="1">
    <source>
        <dbReference type="SAM" id="Phobius"/>
    </source>
</evidence>
<keyword evidence="1" id="KW-0812">Transmembrane</keyword>
<dbReference type="Proteomes" id="UP000284706">
    <property type="component" value="Unassembled WGS sequence"/>
</dbReference>
<proteinExistence type="predicted"/>
<keyword evidence="1" id="KW-1133">Transmembrane helix</keyword>
<sequence length="101" mass="10461">MVENNDFILLASDIKATSSFPVDLSSAQVPTEQEPSTLAIPNEMRFTAIVLAAASFFAVALAIPAVDSSLTAREAEGAALAPVSCVCPCSILRDDGTKVSC</sequence>
<dbReference type="InParanoid" id="A0A409W288"/>
<evidence type="ECO:0000313" key="3">
    <source>
        <dbReference type="Proteomes" id="UP000284706"/>
    </source>
</evidence>
<feature type="transmembrane region" description="Helical" evidence="1">
    <location>
        <begin position="46"/>
        <end position="66"/>
    </location>
</feature>
<dbReference type="EMBL" id="NHYE01005447">
    <property type="protein sequence ID" value="PPQ72631.1"/>
    <property type="molecule type" value="Genomic_DNA"/>
</dbReference>
<accession>A0A409W288</accession>
<keyword evidence="3" id="KW-1185">Reference proteome</keyword>